<evidence type="ECO:0000256" key="3">
    <source>
        <dbReference type="ARBA" id="ARBA00022723"/>
    </source>
</evidence>
<evidence type="ECO:0000256" key="6">
    <source>
        <dbReference type="ARBA" id="ARBA00022842"/>
    </source>
</evidence>
<feature type="binding site" evidence="10">
    <location>
        <position position="68"/>
    </location>
    <ligand>
        <name>substrate</name>
    </ligand>
</feature>
<evidence type="ECO:0000256" key="2">
    <source>
        <dbReference type="ARBA" id="ARBA00011738"/>
    </source>
</evidence>
<dbReference type="PATRIC" id="fig|454.4.peg.2736"/>
<evidence type="ECO:0000256" key="4">
    <source>
        <dbReference type="ARBA" id="ARBA00022741"/>
    </source>
</evidence>
<dbReference type="InterPro" id="IPR002637">
    <property type="entry name" value="RdgB/HAM1"/>
</dbReference>
<comment type="catalytic activity">
    <reaction evidence="8 10">
        <text>dITP + H2O = dIMP + diphosphate + H(+)</text>
        <dbReference type="Rhea" id="RHEA:28342"/>
        <dbReference type="ChEBI" id="CHEBI:15377"/>
        <dbReference type="ChEBI" id="CHEBI:15378"/>
        <dbReference type="ChEBI" id="CHEBI:33019"/>
        <dbReference type="ChEBI" id="CHEBI:61194"/>
        <dbReference type="ChEBI" id="CHEBI:61382"/>
        <dbReference type="EC" id="3.6.1.66"/>
    </reaction>
</comment>
<evidence type="ECO:0000313" key="15">
    <source>
        <dbReference type="Proteomes" id="UP000295517"/>
    </source>
</evidence>
<dbReference type="PANTHER" id="PTHR11067:SF9">
    <property type="entry name" value="INOSINE TRIPHOSPHATE PYROPHOSPHATASE"/>
    <property type="match status" value="1"/>
</dbReference>
<keyword evidence="14" id="KW-1185">Reference proteome</keyword>
<evidence type="ECO:0000313" key="13">
    <source>
        <dbReference type="EMBL" id="QBR84625.1"/>
    </source>
</evidence>
<dbReference type="HAMAP" id="MF_01405">
    <property type="entry name" value="Non_canon_purine_NTPase"/>
    <property type="match status" value="1"/>
</dbReference>
<dbReference type="GO" id="GO:0035870">
    <property type="term" value="F:dITP diphosphatase activity"/>
    <property type="evidence" value="ECO:0007669"/>
    <property type="project" value="UniProtKB-UniRule"/>
</dbReference>
<dbReference type="GO" id="GO:0046872">
    <property type="term" value="F:metal ion binding"/>
    <property type="evidence" value="ECO:0007669"/>
    <property type="project" value="UniProtKB-KW"/>
</dbReference>
<dbReference type="GO" id="GO:0009117">
    <property type="term" value="P:nucleotide metabolic process"/>
    <property type="evidence" value="ECO:0007669"/>
    <property type="project" value="UniProtKB-KW"/>
</dbReference>
<keyword evidence="3 10" id="KW-0479">Metal-binding</keyword>
<keyword evidence="5 10" id="KW-0378">Hydrolase</keyword>
<evidence type="ECO:0000256" key="7">
    <source>
        <dbReference type="ARBA" id="ARBA00023080"/>
    </source>
</evidence>
<dbReference type="SUPFAM" id="SSF52972">
    <property type="entry name" value="ITPase-like"/>
    <property type="match status" value="1"/>
</dbReference>
<dbReference type="GO" id="GO:0000166">
    <property type="term" value="F:nucleotide binding"/>
    <property type="evidence" value="ECO:0007669"/>
    <property type="project" value="UniProtKB-KW"/>
</dbReference>
<feature type="binding site" evidence="10">
    <location>
        <begin position="152"/>
        <end position="155"/>
    </location>
    <ligand>
        <name>substrate</name>
    </ligand>
</feature>
<comment type="caution">
    <text evidence="10">Lacks conserved residue(s) required for the propagation of feature annotation.</text>
</comment>
<dbReference type="Gene3D" id="3.90.950.10">
    <property type="match status" value="1"/>
</dbReference>
<dbReference type="RefSeq" id="WP_058502783.1">
    <property type="nucleotide sequence ID" value="NZ_CAAAJA010000011.1"/>
</dbReference>
<sequence>MKELILATGNKGKISELTALLAPIKCIQQVSLGIPEAKETGATFIENALLKARHASSLSHRPALADDSGLVVHALQGEPGIYSARYAGKDATNTENIKKLLKQLEDTPDEQRSAYFYCAIVLIQHASDPAPLIATGKLNGFITRQPAGSEGFGYDPVFYIPSQECTAAQLPSRIKNSISHRAQALAKLREQL</sequence>
<dbReference type="GO" id="GO:0017111">
    <property type="term" value="F:ribonucleoside triphosphate phosphatase activity"/>
    <property type="evidence" value="ECO:0007669"/>
    <property type="project" value="InterPro"/>
</dbReference>
<dbReference type="Proteomes" id="UP000295517">
    <property type="component" value="Chromosome"/>
</dbReference>
<keyword evidence="7 10" id="KW-0546">Nucleotide metabolism</keyword>
<comment type="similarity">
    <text evidence="1 10 11">Belongs to the HAM1 NTPase family.</text>
</comment>
<keyword evidence="6 10" id="KW-0460">Magnesium</keyword>
<dbReference type="STRING" id="454.Lisr_2501"/>
<dbReference type="Pfam" id="PF01725">
    <property type="entry name" value="Ham1p_like"/>
    <property type="match status" value="1"/>
</dbReference>
<evidence type="ECO:0000313" key="12">
    <source>
        <dbReference type="EMBL" id="KTD14273.1"/>
    </source>
</evidence>
<gene>
    <name evidence="13" type="primary">rdgB</name>
    <name evidence="13" type="ORF">E3983_09785</name>
    <name evidence="12" type="ORF">Lisr_2501</name>
</gene>
<feature type="binding site" evidence="10">
    <location>
        <begin position="8"/>
        <end position="13"/>
    </location>
    <ligand>
        <name>substrate</name>
    </ligand>
</feature>
<feature type="active site" description="Proton acceptor" evidence="10">
    <location>
        <position position="67"/>
    </location>
</feature>
<evidence type="ECO:0000313" key="14">
    <source>
        <dbReference type="Proteomes" id="UP000054761"/>
    </source>
</evidence>
<feature type="binding site" evidence="10">
    <location>
        <position position="67"/>
    </location>
    <ligand>
        <name>Mg(2+)</name>
        <dbReference type="ChEBI" id="CHEBI:18420"/>
    </ligand>
</feature>
<comment type="cofactor">
    <cofactor evidence="10">
        <name>Mg(2+)</name>
        <dbReference type="ChEBI" id="CHEBI:18420"/>
    </cofactor>
    <text evidence="10">Binds 1 Mg(2+) ion per subunit.</text>
</comment>
<dbReference type="OrthoDB" id="9807456at2"/>
<dbReference type="PANTHER" id="PTHR11067">
    <property type="entry name" value="INOSINE TRIPHOSPHATE PYROPHOSPHATASE/HAM1 PROTEIN"/>
    <property type="match status" value="1"/>
</dbReference>
<dbReference type="GO" id="GO:0036220">
    <property type="term" value="F:ITP diphosphatase activity"/>
    <property type="evidence" value="ECO:0007669"/>
    <property type="project" value="UniProtKB-UniRule"/>
</dbReference>
<evidence type="ECO:0000256" key="9">
    <source>
        <dbReference type="ARBA" id="ARBA00052017"/>
    </source>
</evidence>
<organism evidence="12 14">
    <name type="scientific">Legionella israelensis</name>
    <dbReference type="NCBI Taxonomy" id="454"/>
    <lineage>
        <taxon>Bacteria</taxon>
        <taxon>Pseudomonadati</taxon>
        <taxon>Pseudomonadota</taxon>
        <taxon>Gammaproteobacteria</taxon>
        <taxon>Legionellales</taxon>
        <taxon>Legionellaceae</taxon>
        <taxon>Legionella</taxon>
    </lineage>
</organism>
<dbReference type="EC" id="3.6.1.66" evidence="10"/>
<comment type="catalytic activity">
    <reaction evidence="10">
        <text>ITP + H2O = IMP + diphosphate + H(+)</text>
        <dbReference type="Rhea" id="RHEA:29399"/>
        <dbReference type="ChEBI" id="CHEBI:15377"/>
        <dbReference type="ChEBI" id="CHEBI:15378"/>
        <dbReference type="ChEBI" id="CHEBI:33019"/>
        <dbReference type="ChEBI" id="CHEBI:58053"/>
        <dbReference type="ChEBI" id="CHEBI:61402"/>
        <dbReference type="EC" id="3.6.1.66"/>
    </reaction>
</comment>
<comment type="catalytic activity">
    <reaction evidence="9 10">
        <text>XTP + H2O = XMP + diphosphate + H(+)</text>
        <dbReference type="Rhea" id="RHEA:28610"/>
        <dbReference type="ChEBI" id="CHEBI:15377"/>
        <dbReference type="ChEBI" id="CHEBI:15378"/>
        <dbReference type="ChEBI" id="CHEBI:33019"/>
        <dbReference type="ChEBI" id="CHEBI:57464"/>
        <dbReference type="ChEBI" id="CHEBI:61314"/>
        <dbReference type="EC" id="3.6.1.66"/>
    </reaction>
</comment>
<name>A0A0W0V2E5_9GAMM</name>
<proteinExistence type="inferred from homology"/>
<feature type="binding site" evidence="10">
    <location>
        <begin position="180"/>
        <end position="181"/>
    </location>
    <ligand>
        <name>substrate</name>
    </ligand>
</feature>
<evidence type="ECO:0000256" key="1">
    <source>
        <dbReference type="ARBA" id="ARBA00008023"/>
    </source>
</evidence>
<evidence type="ECO:0000256" key="10">
    <source>
        <dbReference type="HAMAP-Rule" id="MF_01405"/>
    </source>
</evidence>
<dbReference type="CDD" id="cd00515">
    <property type="entry name" value="HAM1"/>
    <property type="match status" value="1"/>
</dbReference>
<dbReference type="Proteomes" id="UP000054761">
    <property type="component" value="Unassembled WGS sequence"/>
</dbReference>
<dbReference type="FunFam" id="3.90.950.10:FF:000001">
    <property type="entry name" value="dITP/XTP pyrophosphatase"/>
    <property type="match status" value="1"/>
</dbReference>
<dbReference type="NCBIfam" id="TIGR00042">
    <property type="entry name" value="RdgB/HAM1 family non-canonical purine NTP pyrophosphatase"/>
    <property type="match status" value="1"/>
</dbReference>
<evidence type="ECO:0000256" key="5">
    <source>
        <dbReference type="ARBA" id="ARBA00022801"/>
    </source>
</evidence>
<dbReference type="AlphaFoldDB" id="A0A0W0V2E5"/>
<accession>A0A0W0V2E5</accession>
<comment type="function">
    <text evidence="10">Pyrophosphatase that catalyzes the hydrolysis of nucleoside triphosphates to their monophosphate derivatives, with a high preference for the non-canonical purine nucleotides XTP (xanthosine triphosphate), dITP (deoxyinosine triphosphate) and ITP. Seems to function as a house-cleaning enzyme that removes non-canonical purine nucleotides from the nucleotide pool, thus preventing their incorporation into DNA/RNA and avoiding chromosomal lesions.</text>
</comment>
<feature type="binding site" evidence="10">
    <location>
        <position position="175"/>
    </location>
    <ligand>
        <name>substrate</name>
    </ligand>
</feature>
<reference evidence="13 15" key="2">
    <citation type="submission" date="2019-03" db="EMBL/GenBank/DDBJ databases">
        <title>Diverse conjugative elements silence natural transformation in Legionella species.</title>
        <authorList>
            <person name="Durieux I."/>
            <person name="Ginevra C."/>
            <person name="Attaiech L."/>
            <person name="Picq K."/>
            <person name="Juan P.A."/>
            <person name="Jarraud S."/>
            <person name="Charpentier X."/>
        </authorList>
    </citation>
    <scope>NUCLEOTIDE SEQUENCE [LARGE SCALE GENOMIC DNA]</scope>
    <source>
        <strain evidence="13 15">HL-0427-4011</strain>
    </source>
</reference>
<dbReference type="InterPro" id="IPR029001">
    <property type="entry name" value="ITPase-like_fam"/>
</dbReference>
<dbReference type="EMBL" id="LNYH01000149">
    <property type="protein sequence ID" value="KTD14273.1"/>
    <property type="molecule type" value="Genomic_DNA"/>
</dbReference>
<dbReference type="InterPro" id="IPR020922">
    <property type="entry name" value="dITP/XTP_pyrophosphatase"/>
</dbReference>
<dbReference type="EMBL" id="CP038254">
    <property type="protein sequence ID" value="QBR84625.1"/>
    <property type="molecule type" value="Genomic_DNA"/>
</dbReference>
<dbReference type="GO" id="GO:0036222">
    <property type="term" value="F:XTP diphosphatase activity"/>
    <property type="evidence" value="ECO:0007669"/>
    <property type="project" value="UniProtKB-UniRule"/>
</dbReference>
<dbReference type="GO" id="GO:0009146">
    <property type="term" value="P:purine nucleoside triphosphate catabolic process"/>
    <property type="evidence" value="ECO:0007669"/>
    <property type="project" value="UniProtKB-UniRule"/>
</dbReference>
<comment type="subunit">
    <text evidence="2 10">Homodimer.</text>
</comment>
<reference evidence="12 14" key="1">
    <citation type="submission" date="2015-11" db="EMBL/GenBank/DDBJ databases">
        <title>Genomic analysis of 38 Legionella species identifies large and diverse effector repertoires.</title>
        <authorList>
            <person name="Burstein D."/>
            <person name="Amaro F."/>
            <person name="Zusman T."/>
            <person name="Lifshitz Z."/>
            <person name="Cohen O."/>
            <person name="Gilbert J.A."/>
            <person name="Pupko T."/>
            <person name="Shuman H.A."/>
            <person name="Segal G."/>
        </authorList>
    </citation>
    <scope>NUCLEOTIDE SEQUENCE [LARGE SCALE GENOMIC DNA]</scope>
    <source>
        <strain evidence="12 14">Bercovier 4</strain>
    </source>
</reference>
<dbReference type="GO" id="GO:0005829">
    <property type="term" value="C:cytosol"/>
    <property type="evidence" value="ECO:0007669"/>
    <property type="project" value="TreeGrafter"/>
</dbReference>
<evidence type="ECO:0000256" key="11">
    <source>
        <dbReference type="RuleBase" id="RU003781"/>
    </source>
</evidence>
<keyword evidence="4 10" id="KW-0547">Nucleotide-binding</keyword>
<protein>
    <recommendedName>
        <fullName evidence="10">dITP/XTP pyrophosphatase</fullName>
        <ecNumber evidence="10">3.6.1.66</ecNumber>
    </recommendedName>
    <alternativeName>
        <fullName evidence="10">Non-canonical purine NTP pyrophosphatase</fullName>
    </alternativeName>
    <alternativeName>
        <fullName evidence="10">Non-standard purine NTP pyrophosphatase</fullName>
    </alternativeName>
    <alternativeName>
        <fullName evidence="10">Nucleoside-triphosphate diphosphatase</fullName>
    </alternativeName>
    <alternativeName>
        <fullName evidence="10">Nucleoside-triphosphate pyrophosphatase</fullName>
        <shortName evidence="10">NTPase</shortName>
    </alternativeName>
</protein>
<evidence type="ECO:0000256" key="8">
    <source>
        <dbReference type="ARBA" id="ARBA00051875"/>
    </source>
</evidence>